<gene>
    <name evidence="6" type="ORF">SDC9_200695</name>
</gene>
<dbReference type="InterPro" id="IPR012944">
    <property type="entry name" value="SusD_RagB_dom"/>
</dbReference>
<dbReference type="GO" id="GO:0009279">
    <property type="term" value="C:cell outer membrane"/>
    <property type="evidence" value="ECO:0007669"/>
    <property type="project" value="UniProtKB-SubCell"/>
</dbReference>
<comment type="subcellular location">
    <subcellularLocation>
        <location evidence="1">Cell outer membrane</location>
    </subcellularLocation>
</comment>
<comment type="caution">
    <text evidence="6">The sequence shown here is derived from an EMBL/GenBank/DDBJ whole genome shotgun (WGS) entry which is preliminary data.</text>
</comment>
<protein>
    <recommendedName>
        <fullName evidence="5">RagB/SusD domain-containing protein</fullName>
    </recommendedName>
</protein>
<dbReference type="InterPro" id="IPR011990">
    <property type="entry name" value="TPR-like_helical_dom_sf"/>
</dbReference>
<name>A0A645IQ73_9ZZZZ</name>
<accession>A0A645IQ73</accession>
<dbReference type="Gene3D" id="1.25.40.390">
    <property type="match status" value="1"/>
</dbReference>
<keyword evidence="3" id="KW-0472">Membrane</keyword>
<feature type="domain" description="RagB/SusD" evidence="5">
    <location>
        <begin position="17"/>
        <end position="61"/>
    </location>
</feature>
<dbReference type="SUPFAM" id="SSF48452">
    <property type="entry name" value="TPR-like"/>
    <property type="match status" value="1"/>
</dbReference>
<dbReference type="Pfam" id="PF07980">
    <property type="entry name" value="SusD_RagB"/>
    <property type="match status" value="1"/>
</dbReference>
<evidence type="ECO:0000259" key="5">
    <source>
        <dbReference type="Pfam" id="PF07980"/>
    </source>
</evidence>
<evidence type="ECO:0000313" key="6">
    <source>
        <dbReference type="EMBL" id="MPN53032.1"/>
    </source>
</evidence>
<keyword evidence="2" id="KW-0732">Signal</keyword>
<evidence type="ECO:0000256" key="1">
    <source>
        <dbReference type="ARBA" id="ARBA00004442"/>
    </source>
</evidence>
<evidence type="ECO:0000256" key="3">
    <source>
        <dbReference type="ARBA" id="ARBA00023136"/>
    </source>
</evidence>
<evidence type="ECO:0000256" key="2">
    <source>
        <dbReference type="ARBA" id="ARBA00022729"/>
    </source>
</evidence>
<keyword evidence="4" id="KW-0998">Cell outer membrane</keyword>
<organism evidence="6">
    <name type="scientific">bioreactor metagenome</name>
    <dbReference type="NCBI Taxonomy" id="1076179"/>
    <lineage>
        <taxon>unclassified sequences</taxon>
        <taxon>metagenomes</taxon>
        <taxon>ecological metagenomes</taxon>
    </lineage>
</organism>
<dbReference type="AlphaFoldDB" id="A0A645IQ73"/>
<dbReference type="EMBL" id="VSSQ01119726">
    <property type="protein sequence ID" value="MPN53032.1"/>
    <property type="molecule type" value="Genomic_DNA"/>
</dbReference>
<proteinExistence type="predicted"/>
<sequence>MKTAELAEPIKGMRIDDNAGNLTYTEITVDNERVFEEKMYFAPIPKNEILVFPALQQNPGW</sequence>
<evidence type="ECO:0000256" key="4">
    <source>
        <dbReference type="ARBA" id="ARBA00023237"/>
    </source>
</evidence>
<reference evidence="6" key="1">
    <citation type="submission" date="2019-08" db="EMBL/GenBank/DDBJ databases">
        <authorList>
            <person name="Kucharzyk K."/>
            <person name="Murdoch R.W."/>
            <person name="Higgins S."/>
            <person name="Loffler F."/>
        </authorList>
    </citation>
    <scope>NUCLEOTIDE SEQUENCE</scope>
</reference>